<organism evidence="2 3">
    <name type="scientific">Crenichthys baileyi</name>
    <name type="common">White River springfish</name>
    <dbReference type="NCBI Taxonomy" id="28760"/>
    <lineage>
        <taxon>Eukaryota</taxon>
        <taxon>Metazoa</taxon>
        <taxon>Chordata</taxon>
        <taxon>Craniata</taxon>
        <taxon>Vertebrata</taxon>
        <taxon>Euteleostomi</taxon>
        <taxon>Actinopterygii</taxon>
        <taxon>Neopterygii</taxon>
        <taxon>Teleostei</taxon>
        <taxon>Neoteleostei</taxon>
        <taxon>Acanthomorphata</taxon>
        <taxon>Ovalentaria</taxon>
        <taxon>Atherinomorphae</taxon>
        <taxon>Cyprinodontiformes</taxon>
        <taxon>Goodeidae</taxon>
        <taxon>Crenichthys</taxon>
    </lineage>
</organism>
<dbReference type="EMBL" id="JAHHUM010000331">
    <property type="protein sequence ID" value="KAK5620858.1"/>
    <property type="molecule type" value="Genomic_DNA"/>
</dbReference>
<accession>A0AAV9SHF3</accession>
<keyword evidence="1" id="KW-0812">Transmembrane</keyword>
<evidence type="ECO:0000256" key="1">
    <source>
        <dbReference type="SAM" id="Phobius"/>
    </source>
</evidence>
<keyword evidence="1" id="KW-0472">Membrane</keyword>
<comment type="caution">
    <text evidence="2">The sequence shown here is derived from an EMBL/GenBank/DDBJ whole genome shotgun (WGS) entry which is preliminary data.</text>
</comment>
<gene>
    <name evidence="2" type="ORF">CRENBAI_017817</name>
</gene>
<protein>
    <submittedName>
        <fullName evidence="2">Uncharacterized protein</fullName>
    </submittedName>
</protein>
<evidence type="ECO:0000313" key="3">
    <source>
        <dbReference type="Proteomes" id="UP001311232"/>
    </source>
</evidence>
<dbReference type="Proteomes" id="UP001311232">
    <property type="component" value="Unassembled WGS sequence"/>
</dbReference>
<feature type="transmembrane region" description="Helical" evidence="1">
    <location>
        <begin position="77"/>
        <end position="98"/>
    </location>
</feature>
<evidence type="ECO:0000313" key="2">
    <source>
        <dbReference type="EMBL" id="KAK5620858.1"/>
    </source>
</evidence>
<keyword evidence="3" id="KW-1185">Reference proteome</keyword>
<reference evidence="2 3" key="1">
    <citation type="submission" date="2021-06" db="EMBL/GenBank/DDBJ databases">
        <authorList>
            <person name="Palmer J.M."/>
        </authorList>
    </citation>
    <scope>NUCLEOTIDE SEQUENCE [LARGE SCALE GENOMIC DNA]</scope>
    <source>
        <strain evidence="2 3">MEX-2019</strain>
        <tissue evidence="2">Muscle</tissue>
    </source>
</reference>
<name>A0AAV9SHF3_9TELE</name>
<keyword evidence="1" id="KW-1133">Transmembrane helix</keyword>
<sequence>MPPGCTSDCPGAQGCPGQDLGGDTPGHCPSSHQQHAPPLSGMQYIARRWALRTILRRGNDISSCHITLNFSVTSDRALCGLIFFIFKRCGILLFLPYFPFHISMDTQHEFFPIQI</sequence>
<dbReference type="AlphaFoldDB" id="A0AAV9SHF3"/>
<proteinExistence type="predicted"/>